<accession>A0A392TU47</accession>
<feature type="non-terminal residue" evidence="1">
    <location>
        <position position="60"/>
    </location>
</feature>
<organism evidence="1 2">
    <name type="scientific">Trifolium medium</name>
    <dbReference type="NCBI Taxonomy" id="97028"/>
    <lineage>
        <taxon>Eukaryota</taxon>
        <taxon>Viridiplantae</taxon>
        <taxon>Streptophyta</taxon>
        <taxon>Embryophyta</taxon>
        <taxon>Tracheophyta</taxon>
        <taxon>Spermatophyta</taxon>
        <taxon>Magnoliopsida</taxon>
        <taxon>eudicotyledons</taxon>
        <taxon>Gunneridae</taxon>
        <taxon>Pentapetalae</taxon>
        <taxon>rosids</taxon>
        <taxon>fabids</taxon>
        <taxon>Fabales</taxon>
        <taxon>Fabaceae</taxon>
        <taxon>Papilionoideae</taxon>
        <taxon>50 kb inversion clade</taxon>
        <taxon>NPAAA clade</taxon>
        <taxon>Hologalegina</taxon>
        <taxon>IRL clade</taxon>
        <taxon>Trifolieae</taxon>
        <taxon>Trifolium</taxon>
    </lineage>
</organism>
<reference evidence="1 2" key="1">
    <citation type="journal article" date="2018" name="Front. Plant Sci.">
        <title>Red Clover (Trifolium pratense) and Zigzag Clover (T. medium) - A Picture of Genomic Similarities and Differences.</title>
        <authorList>
            <person name="Dluhosova J."/>
            <person name="Istvanek J."/>
            <person name="Nedelnik J."/>
            <person name="Repkova J."/>
        </authorList>
    </citation>
    <scope>NUCLEOTIDE SEQUENCE [LARGE SCALE GENOMIC DNA]</scope>
    <source>
        <strain evidence="2">cv. 10/8</strain>
        <tissue evidence="1">Leaf</tissue>
    </source>
</reference>
<name>A0A392TU47_9FABA</name>
<dbReference type="EMBL" id="LXQA010656183">
    <property type="protein sequence ID" value="MCI64449.1"/>
    <property type="molecule type" value="Genomic_DNA"/>
</dbReference>
<evidence type="ECO:0000313" key="2">
    <source>
        <dbReference type="Proteomes" id="UP000265520"/>
    </source>
</evidence>
<dbReference type="Proteomes" id="UP000265520">
    <property type="component" value="Unassembled WGS sequence"/>
</dbReference>
<comment type="caution">
    <text evidence="1">The sequence shown here is derived from an EMBL/GenBank/DDBJ whole genome shotgun (WGS) entry which is preliminary data.</text>
</comment>
<evidence type="ECO:0000313" key="1">
    <source>
        <dbReference type="EMBL" id="MCI64449.1"/>
    </source>
</evidence>
<protein>
    <submittedName>
        <fullName evidence="1">Uncharacterized protein</fullName>
    </submittedName>
</protein>
<dbReference type="AlphaFoldDB" id="A0A392TU47"/>
<keyword evidence="2" id="KW-1185">Reference proteome</keyword>
<sequence>MLQNTPNFVTVSPADEFSIYTFHKVRSTAPRATSAAPDAANSNNQPLITAYCAGRRPSCA</sequence>
<proteinExistence type="predicted"/>